<dbReference type="GO" id="GO:0008757">
    <property type="term" value="F:S-adenosylmethionine-dependent methyltransferase activity"/>
    <property type="evidence" value="ECO:0007669"/>
    <property type="project" value="UniProtKB-ARBA"/>
</dbReference>
<dbReference type="OrthoDB" id="407325at2759"/>
<dbReference type="GO" id="GO:0005829">
    <property type="term" value="C:cytosol"/>
    <property type="evidence" value="ECO:0007669"/>
    <property type="project" value="TreeGrafter"/>
</dbReference>
<comment type="caution">
    <text evidence="2">The sequence shown here is derived from an EMBL/GenBank/DDBJ whole genome shotgun (WGS) entry which is preliminary data.</text>
</comment>
<accession>A0A4Y9ZB45</accession>
<name>A0A4Y9ZB45_9AGAM</name>
<dbReference type="Proteomes" id="UP000298327">
    <property type="component" value="Unassembled WGS sequence"/>
</dbReference>
<dbReference type="PANTHER" id="PTHR14614:SF152">
    <property type="entry name" value="PROTEIN-LYSINE N-METHYLTRANSFERASE EFM6"/>
    <property type="match status" value="1"/>
</dbReference>
<dbReference type="STRING" id="205917.A0A4Y9ZB45"/>
<reference evidence="2 3" key="1">
    <citation type="submission" date="2019-02" db="EMBL/GenBank/DDBJ databases">
        <title>Genome sequencing of the rare red list fungi Dentipellis fragilis.</title>
        <authorList>
            <person name="Buettner E."/>
            <person name="Kellner H."/>
        </authorList>
    </citation>
    <scope>NUCLEOTIDE SEQUENCE [LARGE SCALE GENOMIC DNA]</scope>
    <source>
        <strain evidence="2 3">DSM 105465</strain>
    </source>
</reference>
<organism evidence="2 3">
    <name type="scientific">Dentipellis fragilis</name>
    <dbReference type="NCBI Taxonomy" id="205917"/>
    <lineage>
        <taxon>Eukaryota</taxon>
        <taxon>Fungi</taxon>
        <taxon>Dikarya</taxon>
        <taxon>Basidiomycota</taxon>
        <taxon>Agaricomycotina</taxon>
        <taxon>Agaricomycetes</taxon>
        <taxon>Russulales</taxon>
        <taxon>Hericiaceae</taxon>
        <taxon>Dentipellis</taxon>
    </lineage>
</organism>
<dbReference type="InterPro" id="IPR029063">
    <property type="entry name" value="SAM-dependent_MTases_sf"/>
</dbReference>
<gene>
    <name evidence="2" type="ORF">EVG20_g926</name>
</gene>
<feature type="region of interest" description="Disordered" evidence="1">
    <location>
        <begin position="631"/>
        <end position="651"/>
    </location>
</feature>
<proteinExistence type="predicted"/>
<sequence>MAAVLVAPPPTLAEEEALDLADPLRHLRDEADGVLIPSQPHSVQNEITELKFALSDSDGNQSAGEHGPASSSVAIKLVVDASPGCGGIAWPAGEVLAAYLVRRKSLAGTNVVELGSGTGLVGLVAAQLGAHVWITDQAPLLPIMQRNIDFNNLSTKVIATELNWGSALPSCLPRLQLILAADCVYFEPAFPLLVQTLSDLVPAGSPESEDPEILFFATKSVARSRTTLIAPNTLVMQFPCSGCTARDEACPSESCRHPLKTHITHLSKDYLWKAGYWAHFSGRAIDASEFELPRGAGIAEDWRRWEGFGFQASLSRLHSQAAALAVIRTVQITSFGLPSGIPGAEPLALALVSWKRYLERCSTTRPVIAPPGTVGHPYVASGENAAMLWARASGLHPCLSTAGMDQSGLGRTRPVYVPTHHYAMPAWHAAAAAHGPKHRPGKPLTNARHHVRGHRHPAEHRDVEPWHCDWQLGTVTSERTCLPLRLRRERQPVPSGPRTLQLANVDVRTQVISAPTHPASLMPACRAAEAAPLPLPACAIVLPVAVSMGRHRAVAWGLLVEAAVIARGRAARYALPREMSIELQYFALLYLPVSAFPCGTRRSAPSVRTVAHTTGYPARGGRATNYVHPTAPASQHPVPCPVSGPGLLPPDLRRRREHVPLRLQYMMHFKSAFGASRFVSRTYARTHLPFWQASCACVARNVDRESIGIARGRGGDGTLHPGGQPRGSDGNWQAANRAAMHKGGSPARCANNMFDGAGDARACGQKIVWQLPPSQWRRAPRGPSWHWCSDRDIAAKPSRVGHHLGSRVDGLGKITVFAVRTCAAL</sequence>
<evidence type="ECO:0000313" key="2">
    <source>
        <dbReference type="EMBL" id="TFY72066.1"/>
    </source>
</evidence>
<dbReference type="EMBL" id="SEOQ01000026">
    <property type="protein sequence ID" value="TFY72066.1"/>
    <property type="molecule type" value="Genomic_DNA"/>
</dbReference>
<evidence type="ECO:0008006" key="4">
    <source>
        <dbReference type="Google" id="ProtNLM"/>
    </source>
</evidence>
<keyword evidence="3" id="KW-1185">Reference proteome</keyword>
<dbReference type="Pfam" id="PF10294">
    <property type="entry name" value="Methyltransf_16"/>
    <property type="match status" value="1"/>
</dbReference>
<evidence type="ECO:0000256" key="1">
    <source>
        <dbReference type="SAM" id="MobiDB-lite"/>
    </source>
</evidence>
<dbReference type="AlphaFoldDB" id="A0A4Y9ZB45"/>
<dbReference type="SUPFAM" id="SSF53335">
    <property type="entry name" value="S-adenosyl-L-methionine-dependent methyltransferases"/>
    <property type="match status" value="1"/>
</dbReference>
<dbReference type="Gene3D" id="3.40.50.150">
    <property type="entry name" value="Vaccinia Virus protein VP39"/>
    <property type="match status" value="1"/>
</dbReference>
<dbReference type="PANTHER" id="PTHR14614">
    <property type="entry name" value="HEPATOCELLULAR CARCINOMA-ASSOCIATED ANTIGEN"/>
    <property type="match status" value="1"/>
</dbReference>
<evidence type="ECO:0000313" key="3">
    <source>
        <dbReference type="Proteomes" id="UP000298327"/>
    </source>
</evidence>
<protein>
    <recommendedName>
        <fullName evidence="4">Protein-lysine N-methyltransferase EFM6</fullName>
    </recommendedName>
</protein>
<dbReference type="InterPro" id="IPR019410">
    <property type="entry name" value="Methyltransf_16"/>
</dbReference>
<feature type="region of interest" description="Disordered" evidence="1">
    <location>
        <begin position="711"/>
        <end position="731"/>
    </location>
</feature>